<dbReference type="GO" id="GO:0030041">
    <property type="term" value="P:actin filament polymerization"/>
    <property type="evidence" value="ECO:0007669"/>
    <property type="project" value="TreeGrafter"/>
</dbReference>
<dbReference type="Gene3D" id="2.80.10.50">
    <property type="match status" value="1"/>
</dbReference>
<dbReference type="CDD" id="cd00257">
    <property type="entry name" value="beta-trefoil_FSCN-like"/>
    <property type="match status" value="1"/>
</dbReference>
<reference evidence="2" key="1">
    <citation type="journal article" date="2013" name="Genetics">
        <title>The draft genome and transcriptome of Panagrellus redivivus are shaped by the harsh demands of a free-living lifestyle.</title>
        <authorList>
            <person name="Srinivasan J."/>
            <person name="Dillman A.R."/>
            <person name="Macchietto M.G."/>
            <person name="Heikkinen L."/>
            <person name="Lakso M."/>
            <person name="Fracchia K.M."/>
            <person name="Antoshechkin I."/>
            <person name="Mortazavi A."/>
            <person name="Wong G."/>
            <person name="Sternberg P.W."/>
        </authorList>
    </citation>
    <scope>NUCLEOTIDE SEQUENCE [LARGE SCALE GENOMIC DNA]</scope>
    <source>
        <strain evidence="2">MT8872</strain>
    </source>
</reference>
<protein>
    <submittedName>
        <fullName evidence="3">EIF2A domain-containing protein</fullName>
    </submittedName>
</protein>
<dbReference type="GO" id="GO:0051015">
    <property type="term" value="F:actin filament binding"/>
    <property type="evidence" value="ECO:0007669"/>
    <property type="project" value="TreeGrafter"/>
</dbReference>
<reference evidence="3" key="2">
    <citation type="submission" date="2020-10" db="UniProtKB">
        <authorList>
            <consortium name="WormBaseParasite"/>
        </authorList>
    </citation>
    <scope>IDENTIFICATION</scope>
</reference>
<dbReference type="PANTHER" id="PTHR33351">
    <property type="entry name" value="HISACTOPHILIN-1-RELATED"/>
    <property type="match status" value="1"/>
</dbReference>
<dbReference type="InterPro" id="IPR052883">
    <property type="entry name" value="Hisactophilin"/>
</dbReference>
<evidence type="ECO:0000313" key="2">
    <source>
        <dbReference type="Proteomes" id="UP000492821"/>
    </source>
</evidence>
<dbReference type="PANTHER" id="PTHR33351:SF1">
    <property type="entry name" value="IG-LIKE DOMAIN-CONTAINING PROTEIN-RELATED"/>
    <property type="match status" value="1"/>
</dbReference>
<feature type="region of interest" description="Disordered" evidence="1">
    <location>
        <begin position="1"/>
        <end position="36"/>
    </location>
</feature>
<dbReference type="WBParaSite" id="Pan_g1102.t1">
    <property type="protein sequence ID" value="Pan_g1102.t1"/>
    <property type="gene ID" value="Pan_g1102"/>
</dbReference>
<dbReference type="AlphaFoldDB" id="A0A7E4UNX8"/>
<feature type="compositionally biased region" description="Polar residues" evidence="1">
    <location>
        <begin position="10"/>
        <end position="19"/>
    </location>
</feature>
<evidence type="ECO:0000313" key="3">
    <source>
        <dbReference type="WBParaSite" id="Pan_g1102.t1"/>
    </source>
</evidence>
<accession>A0A7E4UNX8</accession>
<proteinExistence type="predicted"/>
<dbReference type="SUPFAM" id="SSF50405">
    <property type="entry name" value="Actin-crosslinking proteins"/>
    <property type="match status" value="1"/>
</dbReference>
<evidence type="ECO:0000256" key="1">
    <source>
        <dbReference type="SAM" id="MobiDB-lite"/>
    </source>
</evidence>
<name>A0A7E4UNX8_PANRE</name>
<organism evidence="2 3">
    <name type="scientific">Panagrellus redivivus</name>
    <name type="common">Microworm</name>
    <dbReference type="NCBI Taxonomy" id="6233"/>
    <lineage>
        <taxon>Eukaryota</taxon>
        <taxon>Metazoa</taxon>
        <taxon>Ecdysozoa</taxon>
        <taxon>Nematoda</taxon>
        <taxon>Chromadorea</taxon>
        <taxon>Rhabditida</taxon>
        <taxon>Tylenchina</taxon>
        <taxon>Panagrolaimomorpha</taxon>
        <taxon>Panagrolaimoidea</taxon>
        <taxon>Panagrolaimidae</taxon>
        <taxon>Panagrellus</taxon>
    </lineage>
</organism>
<sequence length="182" mass="21059">MDAQIHENTIETTPQPSKETFSDHARQLSAESSGKKRIKSIHGTYLRGQKYEDGVDFVPAPPREWENWYIVDWEGKVAFKAIHIPKRFIRADPEGNVDLLFTHPQAWELWAPIKNDDGSWSFQSHHGQWLSADADGKAHTVEKKQEWEHFWLECWTSVARRTGFRTKTPEPNEPSRFGFGSA</sequence>
<dbReference type="Proteomes" id="UP000492821">
    <property type="component" value="Unassembled WGS sequence"/>
</dbReference>
<keyword evidence="2" id="KW-1185">Reference proteome</keyword>
<dbReference type="GO" id="GO:0015629">
    <property type="term" value="C:actin cytoskeleton"/>
    <property type="evidence" value="ECO:0007669"/>
    <property type="project" value="TreeGrafter"/>
</dbReference>
<dbReference type="InterPro" id="IPR008999">
    <property type="entry name" value="Actin-crosslinking"/>
</dbReference>